<evidence type="ECO:0000313" key="2">
    <source>
        <dbReference type="Proteomes" id="UP000219452"/>
    </source>
</evidence>
<protein>
    <submittedName>
        <fullName evidence="1">Uncharacterized protein</fullName>
    </submittedName>
</protein>
<dbReference type="RefSeq" id="WP_097132161.1">
    <property type="nucleotide sequence ID" value="NZ_OCNH01000010.1"/>
</dbReference>
<dbReference type="AlphaFoldDB" id="A0A286GWA3"/>
<keyword evidence="2" id="KW-1185">Reference proteome</keyword>
<accession>A0A286GWA3</accession>
<dbReference type="Proteomes" id="UP000219452">
    <property type="component" value="Unassembled WGS sequence"/>
</dbReference>
<gene>
    <name evidence="1" type="ORF">SAMN06269250_0155</name>
</gene>
<evidence type="ECO:0000313" key="1">
    <source>
        <dbReference type="EMBL" id="SOD99771.1"/>
    </source>
</evidence>
<reference evidence="2" key="1">
    <citation type="submission" date="2017-09" db="EMBL/GenBank/DDBJ databases">
        <authorList>
            <person name="Varghese N."/>
            <person name="Submissions S."/>
        </authorList>
    </citation>
    <scope>NUCLEOTIDE SEQUENCE [LARGE SCALE GENOMIC DNA]</scope>
    <source>
        <strain evidence="2">DSM 29961</strain>
    </source>
</reference>
<dbReference type="EMBL" id="OCNH01000010">
    <property type="protein sequence ID" value="SOD99771.1"/>
    <property type="molecule type" value="Genomic_DNA"/>
</dbReference>
<name>A0A286GWA3_9BACT</name>
<organism evidence="1 2">
    <name type="scientific">Spirosoma fluviale</name>
    <dbReference type="NCBI Taxonomy" id="1597977"/>
    <lineage>
        <taxon>Bacteria</taxon>
        <taxon>Pseudomonadati</taxon>
        <taxon>Bacteroidota</taxon>
        <taxon>Cytophagia</taxon>
        <taxon>Cytophagales</taxon>
        <taxon>Cytophagaceae</taxon>
        <taxon>Spirosoma</taxon>
    </lineage>
</organism>
<proteinExistence type="predicted"/>
<dbReference type="OrthoDB" id="962446at2"/>
<sequence>MAFEKGREKTGGRKTGSTNRATLDIKSKIAALIDNQFDSIEADLEALEPKDRVAAYLKFMEYVVPKQREQKIDLSTLTDEQVDDLLNKAMAKLD</sequence>